<evidence type="ECO:0000256" key="7">
    <source>
        <dbReference type="SAM" id="Phobius"/>
    </source>
</evidence>
<comment type="subcellular location">
    <subcellularLocation>
        <location evidence="1">Cell membrane</location>
        <topology evidence="1">Multi-pass membrane protein</topology>
    </subcellularLocation>
</comment>
<feature type="transmembrane region" description="Helical" evidence="7">
    <location>
        <begin position="123"/>
        <end position="144"/>
    </location>
</feature>
<dbReference type="GO" id="GO:0005886">
    <property type="term" value="C:plasma membrane"/>
    <property type="evidence" value="ECO:0007669"/>
    <property type="project" value="UniProtKB-SubCell"/>
</dbReference>
<evidence type="ECO:0000256" key="3">
    <source>
        <dbReference type="ARBA" id="ARBA00022475"/>
    </source>
</evidence>
<dbReference type="PANTHER" id="PTHR33452:SF1">
    <property type="entry name" value="INNER MEMBRANE PROTEIN YPHA-RELATED"/>
    <property type="match status" value="1"/>
</dbReference>
<keyword evidence="5 7" id="KW-1133">Transmembrane helix</keyword>
<evidence type="ECO:0000256" key="4">
    <source>
        <dbReference type="ARBA" id="ARBA00022692"/>
    </source>
</evidence>
<keyword evidence="3" id="KW-1003">Cell membrane</keyword>
<feature type="transmembrane region" description="Helical" evidence="7">
    <location>
        <begin position="62"/>
        <end position="82"/>
    </location>
</feature>
<evidence type="ECO:0000256" key="5">
    <source>
        <dbReference type="ARBA" id="ARBA00022989"/>
    </source>
</evidence>
<dbReference type="PANTHER" id="PTHR33452">
    <property type="entry name" value="OXIDOREDUCTASE CATD-RELATED"/>
    <property type="match status" value="1"/>
</dbReference>
<dbReference type="EMBL" id="MKVH01000024">
    <property type="protein sequence ID" value="OJX57026.1"/>
    <property type="molecule type" value="Genomic_DNA"/>
</dbReference>
<comment type="caution">
    <text evidence="8">The sequence shown here is derived from an EMBL/GenBank/DDBJ whole genome shotgun (WGS) entry which is preliminary data.</text>
</comment>
<dbReference type="InterPro" id="IPR032808">
    <property type="entry name" value="DoxX"/>
</dbReference>
<name>A0A1M3KX55_9BACT</name>
<dbReference type="Pfam" id="PF07681">
    <property type="entry name" value="DoxX"/>
    <property type="match status" value="1"/>
</dbReference>
<keyword evidence="4 7" id="KW-0812">Transmembrane</keyword>
<sequence>MGPLTRRIMATSSSLPLAIIRIVLAFVVLPHGLQKAFGMFGGFGFSGTMQYFTQTLGIPGPLAFMVFVAELAAPVALILGLWSRPAAMLIFINFVVAASMHTANGFFMNWNGAMPAGTEGYEYHLLVLSMSLAIIVGGSGSVSLDRRAIQA</sequence>
<feature type="transmembrane region" description="Helical" evidence="7">
    <location>
        <begin position="89"/>
        <end position="111"/>
    </location>
</feature>
<evidence type="ECO:0000256" key="2">
    <source>
        <dbReference type="ARBA" id="ARBA00006679"/>
    </source>
</evidence>
<dbReference type="AlphaFoldDB" id="A0A1M3KX55"/>
<protein>
    <recommendedName>
        <fullName evidence="10">DoxX family protein</fullName>
    </recommendedName>
</protein>
<dbReference type="Proteomes" id="UP000184233">
    <property type="component" value="Unassembled WGS sequence"/>
</dbReference>
<evidence type="ECO:0000313" key="9">
    <source>
        <dbReference type="Proteomes" id="UP000184233"/>
    </source>
</evidence>
<evidence type="ECO:0008006" key="10">
    <source>
        <dbReference type="Google" id="ProtNLM"/>
    </source>
</evidence>
<keyword evidence="6 7" id="KW-0472">Membrane</keyword>
<evidence type="ECO:0000256" key="6">
    <source>
        <dbReference type="ARBA" id="ARBA00023136"/>
    </source>
</evidence>
<dbReference type="InterPro" id="IPR051907">
    <property type="entry name" value="DoxX-like_oxidoreductase"/>
</dbReference>
<evidence type="ECO:0000313" key="8">
    <source>
        <dbReference type="EMBL" id="OJX57026.1"/>
    </source>
</evidence>
<organism evidence="8 9">
    <name type="scientific">Candidatus Kapaibacterium thiocyanatum</name>
    <dbReference type="NCBI Taxonomy" id="1895771"/>
    <lineage>
        <taxon>Bacteria</taxon>
        <taxon>Pseudomonadati</taxon>
        <taxon>Candidatus Kapaibacteriota</taxon>
        <taxon>Candidatus Kapaibacteriia</taxon>
        <taxon>Candidatus Kapaibacteriales</taxon>
        <taxon>Candidatus Kapaibacteriaceae</taxon>
        <taxon>Candidatus Kapaibacterium</taxon>
    </lineage>
</organism>
<accession>A0A1M3KX55</accession>
<proteinExistence type="inferred from homology"/>
<dbReference type="STRING" id="1895771.BGO89_10975"/>
<gene>
    <name evidence="8" type="ORF">BGO89_10975</name>
</gene>
<reference evidence="8 9" key="1">
    <citation type="submission" date="2016-09" db="EMBL/GenBank/DDBJ databases">
        <title>Genome-resolved meta-omics ties microbial dynamics to process performance in biotechnology for thiocyanate degradation.</title>
        <authorList>
            <person name="Kantor R.S."/>
            <person name="Huddy R.J."/>
            <person name="Iyer R."/>
            <person name="Thomas B.C."/>
            <person name="Brown C.T."/>
            <person name="Anantharaman K."/>
            <person name="Tringe S."/>
            <person name="Hettich R.L."/>
            <person name="Harrison S.T."/>
            <person name="Banfield J.F."/>
        </authorList>
    </citation>
    <scope>NUCLEOTIDE SEQUENCE [LARGE SCALE GENOMIC DNA]</scope>
    <source>
        <strain evidence="8">59-99</strain>
    </source>
</reference>
<evidence type="ECO:0000256" key="1">
    <source>
        <dbReference type="ARBA" id="ARBA00004651"/>
    </source>
</evidence>
<comment type="similarity">
    <text evidence="2">Belongs to the DoxX family.</text>
</comment>